<feature type="compositionally biased region" description="Basic and acidic residues" evidence="1">
    <location>
        <begin position="406"/>
        <end position="433"/>
    </location>
</feature>
<comment type="caution">
    <text evidence="2">The sequence shown here is derived from an EMBL/GenBank/DDBJ whole genome shotgun (WGS) entry which is preliminary data.</text>
</comment>
<sequence>MFAQRPIQDPFQSHKYSPFNNHMITQKDLLQREKQSVYPQSFHQPYEQEPGQQSPPHIEHNNMDTGRRKRSFHFEPEFYAALDASLNEPSSTLPRPHPIKKLRRSATATDPTILTNNNIPNNITTSSDRLSSTPTTLKESNPLSSTPRRPPLLPKYTRRSQGNDVRIVDLSSGEELSSSHLGEKEHKRRRESTADSLSSADSLREIFDVLEDGTLKPVMDHAPSLPSPYKRSRIHRSMDNSSSRDSGDGDDSPLEIISEPRNELQSNTTKKDRTSDDDNHGQFSQYSNSNTYRDDQSESSMMMDQDNWDNATPQTPKPSQADLGALIRYEGPKTVTLADGVDALIRKQWLNRYNTTPELSDVQGNELVLYRRPPPTFLSSSFDYEDDDTPEFTARITEIDDDKEDDGYASHDSANDDSHVQELEDKIMGMDLD</sequence>
<feature type="region of interest" description="Disordered" evidence="1">
    <location>
        <begin position="32"/>
        <end position="64"/>
    </location>
</feature>
<dbReference type="GeneID" id="33565782"/>
<protein>
    <submittedName>
        <fullName evidence="2">Uncharacterized protein</fullName>
    </submittedName>
</protein>
<feature type="compositionally biased region" description="Basic and acidic residues" evidence="1">
    <location>
        <begin position="269"/>
        <end position="280"/>
    </location>
</feature>
<keyword evidence="3" id="KW-1185">Reference proteome</keyword>
<feature type="compositionally biased region" description="Polar residues" evidence="1">
    <location>
        <begin position="281"/>
        <end position="291"/>
    </location>
</feature>
<dbReference type="InParanoid" id="A0A1Y2GSC9"/>
<feature type="region of interest" description="Disordered" evidence="1">
    <location>
        <begin position="398"/>
        <end position="433"/>
    </location>
</feature>
<feature type="compositionally biased region" description="Low complexity" evidence="1">
    <location>
        <begin position="170"/>
        <end position="180"/>
    </location>
</feature>
<dbReference type="OrthoDB" id="2419673at2759"/>
<evidence type="ECO:0000313" key="3">
    <source>
        <dbReference type="Proteomes" id="UP000193648"/>
    </source>
</evidence>
<feature type="compositionally biased region" description="Polar residues" evidence="1">
    <location>
        <begin position="298"/>
        <end position="318"/>
    </location>
</feature>
<dbReference type="AlphaFoldDB" id="A0A1Y2GSC9"/>
<name>A0A1Y2GSC9_9FUNG</name>
<feature type="compositionally biased region" description="Polar residues" evidence="1">
    <location>
        <begin position="129"/>
        <end position="141"/>
    </location>
</feature>
<dbReference type="RefSeq" id="XP_021882180.1">
    <property type="nucleotide sequence ID" value="XM_022023938.1"/>
</dbReference>
<feature type="region of interest" description="Disordered" evidence="1">
    <location>
        <begin position="87"/>
        <end position="199"/>
    </location>
</feature>
<feature type="region of interest" description="Disordered" evidence="1">
    <location>
        <begin position="216"/>
        <end position="320"/>
    </location>
</feature>
<evidence type="ECO:0000313" key="2">
    <source>
        <dbReference type="EMBL" id="ORZ18385.1"/>
    </source>
</evidence>
<gene>
    <name evidence="2" type="ORF">BCR41DRAFT_352293</name>
</gene>
<proteinExistence type="predicted"/>
<accession>A0A1Y2GSC9</accession>
<reference evidence="2 3" key="1">
    <citation type="submission" date="2016-07" db="EMBL/GenBank/DDBJ databases">
        <title>Pervasive Adenine N6-methylation of Active Genes in Fungi.</title>
        <authorList>
            <consortium name="DOE Joint Genome Institute"/>
            <person name="Mondo S.J."/>
            <person name="Dannebaum R.O."/>
            <person name="Kuo R.C."/>
            <person name="Labutti K."/>
            <person name="Haridas S."/>
            <person name="Kuo A."/>
            <person name="Salamov A."/>
            <person name="Ahrendt S.R."/>
            <person name="Lipzen A."/>
            <person name="Sullivan W."/>
            <person name="Andreopoulos W.B."/>
            <person name="Clum A."/>
            <person name="Lindquist E."/>
            <person name="Daum C."/>
            <person name="Ramamoorthy G.K."/>
            <person name="Gryganskyi A."/>
            <person name="Culley D."/>
            <person name="Magnuson J.K."/>
            <person name="James T.Y."/>
            <person name="O'Malley M.A."/>
            <person name="Stajich J.E."/>
            <person name="Spatafora J.W."/>
            <person name="Visel A."/>
            <person name="Grigoriev I.V."/>
        </authorList>
    </citation>
    <scope>NUCLEOTIDE SEQUENCE [LARGE SCALE GENOMIC DNA]</scope>
    <source>
        <strain evidence="2 3">NRRL 3116</strain>
    </source>
</reference>
<dbReference type="EMBL" id="MCFF01000015">
    <property type="protein sequence ID" value="ORZ18385.1"/>
    <property type="molecule type" value="Genomic_DNA"/>
</dbReference>
<evidence type="ECO:0000256" key="1">
    <source>
        <dbReference type="SAM" id="MobiDB-lite"/>
    </source>
</evidence>
<dbReference type="Proteomes" id="UP000193648">
    <property type="component" value="Unassembled WGS sequence"/>
</dbReference>
<organism evidence="2 3">
    <name type="scientific">Lobosporangium transversale</name>
    <dbReference type="NCBI Taxonomy" id="64571"/>
    <lineage>
        <taxon>Eukaryota</taxon>
        <taxon>Fungi</taxon>
        <taxon>Fungi incertae sedis</taxon>
        <taxon>Mucoromycota</taxon>
        <taxon>Mortierellomycotina</taxon>
        <taxon>Mortierellomycetes</taxon>
        <taxon>Mortierellales</taxon>
        <taxon>Mortierellaceae</taxon>
        <taxon>Lobosporangium</taxon>
    </lineage>
</organism>
<feature type="compositionally biased region" description="Low complexity" evidence="1">
    <location>
        <begin position="109"/>
        <end position="128"/>
    </location>
</feature>